<dbReference type="InterPro" id="IPR036291">
    <property type="entry name" value="NAD(P)-bd_dom_sf"/>
</dbReference>
<sequence length="188" mass="20077">MYSAPDLVPWLGKKFWELPIEAWDQVINIGTRSHYVSSVFGAPLMLANRSGLIVNVSSSGAVSYGHNVVYGVGKAAVDKMTADMAIELHGTGVSVVSLWPGLVRTELLDLGAQTEGDEIFIELPGEGRFDLSGAESPRFLGRAVVALYGCADIAERSGKPFSSAALARELGFTDLDGTIHEVLLRPEA</sequence>
<dbReference type="SUPFAM" id="SSF51735">
    <property type="entry name" value="NAD(P)-binding Rossmann-fold domains"/>
    <property type="match status" value="1"/>
</dbReference>
<dbReference type="AlphaFoldDB" id="A0A6J5ZW13"/>
<protein>
    <submittedName>
        <fullName evidence="1">Unannotated protein</fullName>
    </submittedName>
</protein>
<proteinExistence type="predicted"/>
<dbReference type="InterPro" id="IPR002347">
    <property type="entry name" value="SDR_fam"/>
</dbReference>
<evidence type="ECO:0000313" key="1">
    <source>
        <dbReference type="EMBL" id="CAB4344940.1"/>
    </source>
</evidence>
<dbReference type="PANTHER" id="PTHR44147:SF2">
    <property type="entry name" value="DEHYDROGENASE_REDUCTASE SDR FAMILY MEMBER 1"/>
    <property type="match status" value="1"/>
</dbReference>
<dbReference type="PRINTS" id="PR00081">
    <property type="entry name" value="GDHRDH"/>
</dbReference>
<reference evidence="1" key="1">
    <citation type="submission" date="2020-05" db="EMBL/GenBank/DDBJ databases">
        <authorList>
            <person name="Chiriac C."/>
            <person name="Salcher M."/>
            <person name="Ghai R."/>
            <person name="Kavagutti S V."/>
        </authorList>
    </citation>
    <scope>NUCLEOTIDE SEQUENCE</scope>
</reference>
<dbReference type="Gene3D" id="3.40.50.720">
    <property type="entry name" value="NAD(P)-binding Rossmann-like Domain"/>
    <property type="match status" value="1"/>
</dbReference>
<dbReference type="Pfam" id="PF00106">
    <property type="entry name" value="adh_short"/>
    <property type="match status" value="1"/>
</dbReference>
<gene>
    <name evidence="1" type="ORF">UFOPK3331_01441</name>
</gene>
<name>A0A6J5ZW13_9ZZZZ</name>
<dbReference type="PANTHER" id="PTHR44147">
    <property type="entry name" value="DEHYDROGENASE/REDUCTASE SDR FAMILY MEMBER 1"/>
    <property type="match status" value="1"/>
</dbReference>
<dbReference type="EMBL" id="CAESAL010000061">
    <property type="protein sequence ID" value="CAB4344940.1"/>
    <property type="molecule type" value="Genomic_DNA"/>
</dbReference>
<organism evidence="1">
    <name type="scientific">freshwater metagenome</name>
    <dbReference type="NCBI Taxonomy" id="449393"/>
    <lineage>
        <taxon>unclassified sequences</taxon>
        <taxon>metagenomes</taxon>
        <taxon>ecological metagenomes</taxon>
    </lineage>
</organism>
<accession>A0A6J5ZW13</accession>